<sequence>MENSTGPVIAPPTWAPNPKVSCNSTFHAGLSAFTLVSLGSESLFLLLLLLFLLIIRRFKDVMDLWLGAMAVDALLWILGKLLQEFSSTGLCVWTQHLMLIGLLASGLHHGGMMLFRAGMVSAKTLKPIKNTTVIWYLLFTFVAVIILALASMLSDGLDADLNRGPNLCREGASYHGHARRQAAKGFFFLLCCLLTTGATIYMLYRLGQTRLSARMRIMFNVAATGLLSALCWLLLAAPLVFRAEPGYLGYYCTSSIMPRYYPGFGALLTILLLLLYIWAHRKFVEDLRSSLDGTLQTIRLRSTTPSQ</sequence>
<keyword evidence="1" id="KW-1133">Transmembrane helix</keyword>
<organism evidence="2">
    <name type="scientific">Ateles paniscus lymphocryptovirus 1</name>
    <dbReference type="NCBI Taxonomy" id="209266"/>
    <lineage>
        <taxon>Viruses</taxon>
        <taxon>Duplodnaviria</taxon>
        <taxon>Heunggongvirae</taxon>
        <taxon>Peploviricota</taxon>
        <taxon>Herviviricetes</taxon>
        <taxon>Herpesvirales</taxon>
        <taxon>Orthoherpesviridae</taxon>
        <taxon>Gammaherpesvirinae</taxon>
        <taxon>Lymphocryptovirus</taxon>
    </lineage>
</organism>
<feature type="transmembrane region" description="Helical" evidence="1">
    <location>
        <begin position="186"/>
        <end position="206"/>
    </location>
</feature>
<reference evidence="2" key="1">
    <citation type="journal article" date="2015" name="J. Virol.">
        <title>Identification and functional comparison of seven-transmembrane G-protein-coupled BILF1 receptors in recently discovered nonhuman primate lymphocryptoviruses.</title>
        <authorList>
            <person name="Spiess K."/>
            <person name="Fares S."/>
            <person name="Sparre-Ulrich A.H."/>
            <person name="Hilgenberg E."/>
            <person name="Jarvis M.A."/>
            <person name="Ehlers B."/>
            <person name="Rosenkilde M.M."/>
        </authorList>
    </citation>
    <scope>NUCLEOTIDE SEQUENCE</scope>
    <source>
        <strain evidence="2">ApanLCV1</strain>
    </source>
</reference>
<dbReference type="EMBL" id="KM114261">
    <property type="protein sequence ID" value="AIW07489.1"/>
    <property type="molecule type" value="Genomic_DNA"/>
</dbReference>
<feature type="transmembrane region" description="Helical" evidence="1">
    <location>
        <begin position="260"/>
        <end position="279"/>
    </location>
</feature>
<dbReference type="Pfam" id="PF25732">
    <property type="entry name" value="BILF1"/>
    <property type="match status" value="1"/>
</dbReference>
<dbReference type="InterPro" id="IPR058024">
    <property type="entry name" value="BILF1-like"/>
</dbReference>
<evidence type="ECO:0000256" key="1">
    <source>
        <dbReference type="SAM" id="Phobius"/>
    </source>
</evidence>
<feature type="transmembrane region" description="Helical" evidence="1">
    <location>
        <begin position="33"/>
        <end position="55"/>
    </location>
</feature>
<accession>A0A0A0RZC4</accession>
<feature type="transmembrane region" description="Helical" evidence="1">
    <location>
        <begin position="218"/>
        <end position="240"/>
    </location>
</feature>
<feature type="transmembrane region" description="Helical" evidence="1">
    <location>
        <begin position="62"/>
        <end position="79"/>
    </location>
</feature>
<name>A0A0A0RZC4_9GAMA</name>
<gene>
    <name evidence="2" type="primary">BILF1</name>
</gene>
<feature type="transmembrane region" description="Helical" evidence="1">
    <location>
        <begin position="133"/>
        <end position="153"/>
    </location>
</feature>
<keyword evidence="1" id="KW-0472">Membrane</keyword>
<protein>
    <submittedName>
        <fullName evidence="2">BILF1</fullName>
    </submittedName>
</protein>
<dbReference type="SUPFAM" id="SSF81321">
    <property type="entry name" value="Family A G protein-coupled receptor-like"/>
    <property type="match status" value="1"/>
</dbReference>
<keyword evidence="1" id="KW-0812">Transmembrane</keyword>
<evidence type="ECO:0000313" key="2">
    <source>
        <dbReference type="EMBL" id="AIW07489.1"/>
    </source>
</evidence>
<feature type="transmembrane region" description="Helical" evidence="1">
    <location>
        <begin position="99"/>
        <end position="121"/>
    </location>
</feature>
<proteinExistence type="predicted"/>